<dbReference type="Proteomes" id="UP001597296">
    <property type="component" value="Unassembled WGS sequence"/>
</dbReference>
<feature type="compositionally biased region" description="Pro residues" evidence="1">
    <location>
        <begin position="27"/>
        <end position="52"/>
    </location>
</feature>
<sequence>MPPPPPTKYGPVGQIQKVTAPRGPAVHLPPPTRFGPVPRPPASHAPPGPAPRPLQRMVKKATTAEEYQNSLGPIPSQVGKRLIIANQSIIYTRGKLSYGAANIPAQVQASNGMSYLAATEATTYARIIRSKIGNSFIDQQALQHPGLKPPEAQPVAKITEINDAAARAIAARKFRAGVCDDFASVAFFHLKETVTPDTEIYRLSLQVSADSFHAAVILADPGLDAQALRISDSAVVVDAWPTRAFAVRVVDWKYKNAVFTISFKGSDLSSKNYLHDVRQVWKGAYFIDGEPCYRRFGDDLAEDGNTYETYFRNKAKLFRDTPHKYNGETWGQTWDDDTSL</sequence>
<dbReference type="EMBL" id="JBHUIY010000013">
    <property type="protein sequence ID" value="MFD2233845.1"/>
    <property type="molecule type" value="Genomic_DNA"/>
</dbReference>
<feature type="region of interest" description="Disordered" evidence="1">
    <location>
        <begin position="1"/>
        <end position="54"/>
    </location>
</feature>
<accession>A0ABW5CCL3</accession>
<reference evidence="3" key="1">
    <citation type="journal article" date="2019" name="Int. J. Syst. Evol. Microbiol.">
        <title>The Global Catalogue of Microorganisms (GCM) 10K type strain sequencing project: providing services to taxonomists for standard genome sequencing and annotation.</title>
        <authorList>
            <consortium name="The Broad Institute Genomics Platform"/>
            <consortium name="The Broad Institute Genome Sequencing Center for Infectious Disease"/>
            <person name="Wu L."/>
            <person name="Ma J."/>
        </authorList>
    </citation>
    <scope>NUCLEOTIDE SEQUENCE [LARGE SCALE GENOMIC DNA]</scope>
    <source>
        <strain evidence="3">KCTC 15012</strain>
    </source>
</reference>
<keyword evidence="3" id="KW-1185">Reference proteome</keyword>
<protein>
    <submittedName>
        <fullName evidence="2">Uncharacterized protein</fullName>
    </submittedName>
</protein>
<evidence type="ECO:0000313" key="2">
    <source>
        <dbReference type="EMBL" id="MFD2233845.1"/>
    </source>
</evidence>
<proteinExistence type="predicted"/>
<comment type="caution">
    <text evidence="2">The sequence shown here is derived from an EMBL/GenBank/DDBJ whole genome shotgun (WGS) entry which is preliminary data.</text>
</comment>
<gene>
    <name evidence="2" type="ORF">ACFSNB_08510</name>
</gene>
<dbReference type="RefSeq" id="WP_377315744.1">
    <property type="nucleotide sequence ID" value="NZ_JBHUIY010000013.1"/>
</dbReference>
<name>A0ABW5CCL3_9PROT</name>
<evidence type="ECO:0000256" key="1">
    <source>
        <dbReference type="SAM" id="MobiDB-lite"/>
    </source>
</evidence>
<evidence type="ECO:0000313" key="3">
    <source>
        <dbReference type="Proteomes" id="UP001597296"/>
    </source>
</evidence>
<organism evidence="2 3">
    <name type="scientific">Phaeospirillum tilakii</name>
    <dbReference type="NCBI Taxonomy" id="741673"/>
    <lineage>
        <taxon>Bacteria</taxon>
        <taxon>Pseudomonadati</taxon>
        <taxon>Pseudomonadota</taxon>
        <taxon>Alphaproteobacteria</taxon>
        <taxon>Rhodospirillales</taxon>
        <taxon>Rhodospirillaceae</taxon>
        <taxon>Phaeospirillum</taxon>
    </lineage>
</organism>